<accession>A0ABM1EUF0</accession>
<reference evidence="2" key="1">
    <citation type="submission" date="2025-08" db="UniProtKB">
        <authorList>
            <consortium name="RefSeq"/>
        </authorList>
    </citation>
    <scope>IDENTIFICATION</scope>
</reference>
<name>A0ABM1EUF0_PRICU</name>
<dbReference type="Proteomes" id="UP000695022">
    <property type="component" value="Unplaced"/>
</dbReference>
<dbReference type="RefSeq" id="XP_014675821.1">
    <property type="nucleotide sequence ID" value="XM_014820335.1"/>
</dbReference>
<proteinExistence type="predicted"/>
<evidence type="ECO:0000313" key="2">
    <source>
        <dbReference type="RefSeq" id="XP_014675821.1"/>
    </source>
</evidence>
<keyword evidence="1" id="KW-1185">Reference proteome</keyword>
<evidence type="ECO:0000313" key="1">
    <source>
        <dbReference type="Proteomes" id="UP000695022"/>
    </source>
</evidence>
<gene>
    <name evidence="2" type="primary">LOC106815822</name>
</gene>
<dbReference type="GeneID" id="106815822"/>
<sequence>MRPHVIFGRYREIWTHHHVRGVAVTVACKKCGVDIIMGELRRHMDTCFNPKSIRLRQLEEAPSCSSQEKCEVPPVEKLKLGLSVLRRMGCLHQLPPVQYDGLEGHVTSFVYVDNKWSWPPPQSTSKRHMAVADPGGHRTAYKAECLWADQGAGVSPGHTYGFKMNNMKIAIFQTIQQGLLWIRKHKNELKGTVSVPRPRHSQILALCAHIINSEVDIDHELADITAF</sequence>
<organism evidence="1 2">
    <name type="scientific">Priapulus caudatus</name>
    <name type="common">Priapulid worm</name>
    <dbReference type="NCBI Taxonomy" id="37621"/>
    <lineage>
        <taxon>Eukaryota</taxon>
        <taxon>Metazoa</taxon>
        <taxon>Ecdysozoa</taxon>
        <taxon>Scalidophora</taxon>
        <taxon>Priapulida</taxon>
        <taxon>Priapulimorpha</taxon>
        <taxon>Priapulimorphida</taxon>
        <taxon>Priapulidae</taxon>
        <taxon>Priapulus</taxon>
    </lineage>
</organism>
<protein>
    <submittedName>
        <fullName evidence="2">Uncharacterized protein LOC106815822 isoform X1</fullName>
    </submittedName>
</protein>